<dbReference type="PROSITE" id="PS50005">
    <property type="entry name" value="TPR"/>
    <property type="match status" value="1"/>
</dbReference>
<dbReference type="Pfam" id="PF00072">
    <property type="entry name" value="Response_reg"/>
    <property type="match status" value="1"/>
</dbReference>
<dbReference type="InterPro" id="IPR001789">
    <property type="entry name" value="Sig_transdc_resp-reg_receiver"/>
</dbReference>
<dbReference type="Proteomes" id="UP000001235">
    <property type="component" value="Chromosome"/>
</dbReference>
<dbReference type="GO" id="GO:0000160">
    <property type="term" value="P:phosphorelay signal transduction system"/>
    <property type="evidence" value="ECO:0007669"/>
    <property type="project" value="InterPro"/>
</dbReference>
<dbReference type="RefSeq" id="WP_013292004.1">
    <property type="nucleotide sequence ID" value="NC_014394.1"/>
</dbReference>
<dbReference type="PANTHER" id="PTHR43228">
    <property type="entry name" value="TWO-COMPONENT RESPONSE REGULATOR"/>
    <property type="match status" value="1"/>
</dbReference>
<keyword evidence="2" id="KW-0802">TPR repeat</keyword>
<evidence type="ECO:0000256" key="2">
    <source>
        <dbReference type="PROSITE-ProRule" id="PRU00339"/>
    </source>
</evidence>
<dbReference type="SUPFAM" id="SSF52172">
    <property type="entry name" value="CheY-like"/>
    <property type="match status" value="1"/>
</dbReference>
<sequence>MATVNNVSDKWVLVIDDMEGMRSQLRMSLSSSGFAKLHVVGSIKEALERLSANHYDVILCDYSLGDSTDGQQFLEYLRTNDLIGRNTIFVMITAEQSYAKVVAASECAPDDYLLKPFTSAQFTTRLEKLLERQEYFRAIDQAADKKNWSKMIAECDKLLAGRDKHYFDLCKIKGVALVRNEQVQQAADLYREIISLRPLGWARLGLARALARLGKQGEAIELLREILVETPQFMAAYDFLGKLMAESGDKKGALDVLQQARSISPGTMSRIRELSTLAVSTGQPEIAEKIMRETLIKHKYSPVRQANDYVVLSRALTDQGKTADALSVVQDARKSFTDSHSNVVLSVTESSVHRAAGNEELAHAVLEQAMNSGEMGSFSADALVALADACFSLGKSEDATRLLHHAVQNHHESDEIKGKVHAVLVAAGKDASEASALIEASAGEVIALNNEGVRHAQAGKLDEAIALLSEAANRLPNNLQILGNAALVIALDLVRNGRDPAKLAMCLGYREALTKKSRNHAKLEQIDGMLKQLKS</sequence>
<feature type="domain" description="Response regulatory" evidence="3">
    <location>
        <begin position="11"/>
        <end position="130"/>
    </location>
</feature>
<dbReference type="eggNOG" id="COG0784">
    <property type="taxonomic scope" value="Bacteria"/>
</dbReference>
<dbReference type="InterPro" id="IPR041656">
    <property type="entry name" value="TPR_5"/>
</dbReference>
<dbReference type="InterPro" id="IPR011990">
    <property type="entry name" value="TPR-like_helical_dom_sf"/>
</dbReference>
<dbReference type="EMBL" id="CP002159">
    <property type="protein sequence ID" value="ADL54061.1"/>
    <property type="molecule type" value="Genomic_DNA"/>
</dbReference>
<name>D9SHM8_GALCS</name>
<dbReference type="OrthoDB" id="7298659at2"/>
<gene>
    <name evidence="4" type="ordered locus">Galf_0016</name>
</gene>
<evidence type="ECO:0000313" key="4">
    <source>
        <dbReference type="EMBL" id="ADL54061.1"/>
    </source>
</evidence>
<protein>
    <submittedName>
        <fullName evidence="4">Response regulator receiver protein</fullName>
    </submittedName>
</protein>
<dbReference type="Gene3D" id="3.40.50.2300">
    <property type="match status" value="1"/>
</dbReference>
<keyword evidence="5" id="KW-1185">Reference proteome</keyword>
<dbReference type="InterPro" id="IPR019734">
    <property type="entry name" value="TPR_rpt"/>
</dbReference>
<dbReference type="InterPro" id="IPR052048">
    <property type="entry name" value="ST_Response_Regulator"/>
</dbReference>
<dbReference type="SMART" id="SM00028">
    <property type="entry name" value="TPR"/>
    <property type="match status" value="4"/>
</dbReference>
<evidence type="ECO:0000256" key="1">
    <source>
        <dbReference type="PROSITE-ProRule" id="PRU00169"/>
    </source>
</evidence>
<dbReference type="AlphaFoldDB" id="D9SHM8"/>
<feature type="modified residue" description="4-aspartylphosphate" evidence="1">
    <location>
        <position position="61"/>
    </location>
</feature>
<feature type="repeat" description="TPR" evidence="2">
    <location>
        <begin position="234"/>
        <end position="267"/>
    </location>
</feature>
<dbReference type="eggNOG" id="COG0457">
    <property type="taxonomic scope" value="Bacteria"/>
</dbReference>
<proteinExistence type="predicted"/>
<keyword evidence="1" id="KW-0597">Phosphoprotein</keyword>
<reference evidence="4 5" key="1">
    <citation type="submission" date="2010-08" db="EMBL/GenBank/DDBJ databases">
        <title>Complete sequence of Gallionella capsiferriformans ES-2.</title>
        <authorList>
            <consortium name="US DOE Joint Genome Institute"/>
            <person name="Lucas S."/>
            <person name="Copeland A."/>
            <person name="Lapidus A."/>
            <person name="Cheng J.-F."/>
            <person name="Bruce D."/>
            <person name="Goodwin L."/>
            <person name="Pitluck S."/>
            <person name="Chertkov O."/>
            <person name="Davenport K.W."/>
            <person name="Detter J.C."/>
            <person name="Han C."/>
            <person name="Tapia R."/>
            <person name="Land M."/>
            <person name="Hauser L."/>
            <person name="Chang Y.-J."/>
            <person name="Jeffries C."/>
            <person name="Kyrpides N."/>
            <person name="Ivanova N."/>
            <person name="Mikhailova N."/>
            <person name="Shelobolina E.S."/>
            <person name="Picardal F."/>
            <person name="Roden E."/>
            <person name="Emerson D."/>
            <person name="Woyke T."/>
        </authorList>
    </citation>
    <scope>NUCLEOTIDE SEQUENCE [LARGE SCALE GENOMIC DNA]</scope>
    <source>
        <strain evidence="4 5">ES-2</strain>
    </source>
</reference>
<dbReference type="Pfam" id="PF12688">
    <property type="entry name" value="TPR_5"/>
    <property type="match status" value="1"/>
</dbReference>
<dbReference type="HOGENOM" id="CLU_035496_1_0_4"/>
<dbReference type="SUPFAM" id="SSF48452">
    <property type="entry name" value="TPR-like"/>
    <property type="match status" value="1"/>
</dbReference>
<dbReference type="Gene3D" id="1.25.40.10">
    <property type="entry name" value="Tetratricopeptide repeat domain"/>
    <property type="match status" value="2"/>
</dbReference>
<accession>D9SHM8</accession>
<dbReference type="STRING" id="395494.Galf_0016"/>
<dbReference type="InterPro" id="IPR011006">
    <property type="entry name" value="CheY-like_superfamily"/>
</dbReference>
<dbReference type="SMART" id="SM00448">
    <property type="entry name" value="REC"/>
    <property type="match status" value="1"/>
</dbReference>
<dbReference type="PANTHER" id="PTHR43228:SF1">
    <property type="entry name" value="TWO-COMPONENT RESPONSE REGULATOR ARR22"/>
    <property type="match status" value="1"/>
</dbReference>
<organism evidence="4 5">
    <name type="scientific">Gallionella capsiferriformans (strain ES-2)</name>
    <name type="common">Gallionella ferruginea capsiferriformans (strain ES-2)</name>
    <dbReference type="NCBI Taxonomy" id="395494"/>
    <lineage>
        <taxon>Bacteria</taxon>
        <taxon>Pseudomonadati</taxon>
        <taxon>Pseudomonadota</taxon>
        <taxon>Betaproteobacteria</taxon>
        <taxon>Nitrosomonadales</taxon>
        <taxon>Gallionellaceae</taxon>
        <taxon>Gallionella</taxon>
    </lineage>
</organism>
<evidence type="ECO:0000259" key="3">
    <source>
        <dbReference type="PROSITE" id="PS50110"/>
    </source>
</evidence>
<dbReference type="PROSITE" id="PS50110">
    <property type="entry name" value="RESPONSE_REGULATORY"/>
    <property type="match status" value="1"/>
</dbReference>
<dbReference type="KEGG" id="gca:Galf_0016"/>
<dbReference type="Pfam" id="PF13432">
    <property type="entry name" value="TPR_16"/>
    <property type="match status" value="1"/>
</dbReference>
<evidence type="ECO:0000313" key="5">
    <source>
        <dbReference type="Proteomes" id="UP000001235"/>
    </source>
</evidence>